<dbReference type="GO" id="GO:0016301">
    <property type="term" value="F:kinase activity"/>
    <property type="evidence" value="ECO:0007669"/>
    <property type="project" value="UniProtKB-KW"/>
</dbReference>
<dbReference type="GO" id="GO:0015970">
    <property type="term" value="P:guanosine tetraphosphate biosynthetic process"/>
    <property type="evidence" value="ECO:0007669"/>
    <property type="project" value="UniProtKB-UniPathway"/>
</dbReference>
<reference evidence="3 4" key="1">
    <citation type="submission" date="2016-11" db="EMBL/GenBank/DDBJ databases">
        <authorList>
            <person name="Jaros S."/>
            <person name="Januszkiewicz K."/>
            <person name="Wedrychowicz H."/>
        </authorList>
    </citation>
    <scope>NUCLEOTIDE SEQUENCE [LARGE SCALE GENOMIC DNA]</scope>
    <source>
        <strain evidence="3 4">DSM 19022</strain>
    </source>
</reference>
<dbReference type="PANTHER" id="PTHR47837:SF2">
    <property type="entry name" value="GTP PYROPHOSPHOKINASE YWAC"/>
    <property type="match status" value="1"/>
</dbReference>
<organism evidence="3 4">
    <name type="scientific">Lutispora thermophila DSM 19022</name>
    <dbReference type="NCBI Taxonomy" id="1122184"/>
    <lineage>
        <taxon>Bacteria</taxon>
        <taxon>Bacillati</taxon>
        <taxon>Bacillota</taxon>
        <taxon>Clostridia</taxon>
        <taxon>Lutisporales</taxon>
        <taxon>Lutisporaceae</taxon>
        <taxon>Lutispora</taxon>
    </lineage>
</organism>
<evidence type="ECO:0000313" key="4">
    <source>
        <dbReference type="Proteomes" id="UP000184442"/>
    </source>
</evidence>
<dbReference type="OrthoDB" id="9789634at2"/>
<sequence length="274" mass="31865">MNNKEKSLISNEYLESLSLDTSDSEIFDLSPEIISMNNSIVNALWDESKEILSFLVEFKELMMMYKCAIKEIKTKFEVLDIEFKIRYQRNPINFINTRLKCASSIVNKMRRKNIPFTIENIEEHIHDVAGVRVICSYVDDIYNIAKALLEQDDIKLIKKKDYIANPKPNGYRSLHLIVSVPVYFAEQKKNMKVEVQIRTIAMDSWASLEHQLKYKQQITNEEHIAAQLKECADLIADIDSRMLDIRTQIEANSSEPTEEEILLKKLSKIDTPIE</sequence>
<protein>
    <submittedName>
        <fullName evidence="3">Putative GTP pyrophosphokinase</fullName>
    </submittedName>
</protein>
<evidence type="ECO:0000259" key="2">
    <source>
        <dbReference type="SMART" id="SM00954"/>
    </source>
</evidence>
<keyword evidence="3" id="KW-0418">Kinase</keyword>
<name>A0A1M6IFV2_9FIRM</name>
<gene>
    <name evidence="3" type="ORF">SAMN02745176_03239</name>
</gene>
<keyword evidence="4" id="KW-1185">Reference proteome</keyword>
<proteinExistence type="predicted"/>
<accession>A0A1M6IFV2</accession>
<evidence type="ECO:0000313" key="3">
    <source>
        <dbReference type="EMBL" id="SHJ33273.1"/>
    </source>
</evidence>
<comment type="pathway">
    <text evidence="1">Purine metabolism; ppGpp biosynthesis; ppGpp from GTP: step 1/2.</text>
</comment>
<dbReference type="SMART" id="SM00954">
    <property type="entry name" value="RelA_SpoT"/>
    <property type="match status" value="1"/>
</dbReference>
<dbReference type="InterPro" id="IPR043519">
    <property type="entry name" value="NT_sf"/>
</dbReference>
<dbReference type="Pfam" id="PF04607">
    <property type="entry name" value="RelA_SpoT"/>
    <property type="match status" value="1"/>
</dbReference>
<feature type="domain" description="RelA/SpoT" evidence="2">
    <location>
        <begin position="97"/>
        <end position="220"/>
    </location>
</feature>
<dbReference type="Gene3D" id="3.30.460.10">
    <property type="entry name" value="Beta Polymerase, domain 2"/>
    <property type="match status" value="1"/>
</dbReference>
<keyword evidence="3" id="KW-0808">Transferase</keyword>
<dbReference type="RefSeq" id="WP_084524740.1">
    <property type="nucleotide sequence ID" value="NZ_FQZS01000031.1"/>
</dbReference>
<dbReference type="CDD" id="cd05399">
    <property type="entry name" value="NT_Rel-Spo_like"/>
    <property type="match status" value="1"/>
</dbReference>
<dbReference type="EMBL" id="FQZS01000031">
    <property type="protein sequence ID" value="SHJ33273.1"/>
    <property type="molecule type" value="Genomic_DNA"/>
</dbReference>
<dbReference type="InterPro" id="IPR052366">
    <property type="entry name" value="GTP_Pyrophosphokinase"/>
</dbReference>
<dbReference type="STRING" id="1122184.SAMN02745176_03239"/>
<dbReference type="SUPFAM" id="SSF81301">
    <property type="entry name" value="Nucleotidyltransferase"/>
    <property type="match status" value="1"/>
</dbReference>
<dbReference type="InterPro" id="IPR007685">
    <property type="entry name" value="RelA_SpoT"/>
</dbReference>
<dbReference type="UniPathway" id="UPA00908">
    <property type="reaction ID" value="UER00884"/>
</dbReference>
<dbReference type="Proteomes" id="UP000184442">
    <property type="component" value="Unassembled WGS sequence"/>
</dbReference>
<evidence type="ECO:0000256" key="1">
    <source>
        <dbReference type="ARBA" id="ARBA00004976"/>
    </source>
</evidence>
<dbReference type="PANTHER" id="PTHR47837">
    <property type="entry name" value="GTP PYROPHOSPHOKINASE YJBM"/>
    <property type="match status" value="1"/>
</dbReference>
<dbReference type="AlphaFoldDB" id="A0A1M6IFV2"/>
<dbReference type="Gene3D" id="1.10.287.860">
    <property type="entry name" value="Nucleotidyltransferase"/>
    <property type="match status" value="1"/>
</dbReference>